<feature type="chain" id="PRO_5016914858" description="Secreted protein" evidence="1">
    <location>
        <begin position="23"/>
        <end position="91"/>
    </location>
</feature>
<name>A0A347UF34_9RHOB</name>
<evidence type="ECO:0000313" key="3">
    <source>
        <dbReference type="Proteomes" id="UP000261704"/>
    </source>
</evidence>
<sequence length="91" mass="11007">MKSLILATSALVLIGVTMPATAGSNHPKWDRIEDRIDRLENRRDERVDHGPRDRIEDRLDRWEDRRDHSGKPVPKFIHRWERHSWKRRLHN</sequence>
<evidence type="ECO:0008006" key="4">
    <source>
        <dbReference type="Google" id="ProtNLM"/>
    </source>
</evidence>
<organism evidence="2 3">
    <name type="scientific">Profundibacter amoris</name>
    <dbReference type="NCBI Taxonomy" id="2171755"/>
    <lineage>
        <taxon>Bacteria</taxon>
        <taxon>Pseudomonadati</taxon>
        <taxon>Pseudomonadota</taxon>
        <taxon>Alphaproteobacteria</taxon>
        <taxon>Rhodobacterales</taxon>
        <taxon>Paracoccaceae</taxon>
        <taxon>Profundibacter</taxon>
    </lineage>
</organism>
<keyword evidence="3" id="KW-1185">Reference proteome</keyword>
<dbReference type="RefSeq" id="WP_118942119.1">
    <property type="nucleotide sequence ID" value="NZ_CP032125.1"/>
</dbReference>
<dbReference type="AlphaFoldDB" id="A0A347UF34"/>
<evidence type="ECO:0000256" key="1">
    <source>
        <dbReference type="SAM" id="SignalP"/>
    </source>
</evidence>
<feature type="signal peptide" evidence="1">
    <location>
        <begin position="1"/>
        <end position="22"/>
    </location>
</feature>
<dbReference type="Proteomes" id="UP000261704">
    <property type="component" value="Chromosome"/>
</dbReference>
<reference evidence="2 3" key="1">
    <citation type="submission" date="2018-09" db="EMBL/GenBank/DDBJ databases">
        <title>Profundibacter amoris BAR1 gen. nov., sp. nov., a new member of the Roseobacter clade isolated at Lokis Castle Vent Field on the Arctic Mid-Oceanic Ridge.</title>
        <authorList>
            <person name="Le Moine Bauer S."/>
            <person name="Sjoeberg A.G."/>
            <person name="L'Haridon S."/>
            <person name="Stokke R."/>
            <person name="Roalkvam I."/>
            <person name="Steen I.H."/>
            <person name="Dahle H."/>
        </authorList>
    </citation>
    <scope>NUCLEOTIDE SEQUENCE [LARGE SCALE GENOMIC DNA]</scope>
    <source>
        <strain evidence="2 3">BAR1</strain>
    </source>
</reference>
<evidence type="ECO:0000313" key="2">
    <source>
        <dbReference type="EMBL" id="AXX97462.1"/>
    </source>
</evidence>
<dbReference type="KEGG" id="pamo:BAR1_05635"/>
<gene>
    <name evidence="2" type="ORF">BAR1_05635</name>
</gene>
<protein>
    <recommendedName>
        <fullName evidence="4">Secreted protein</fullName>
    </recommendedName>
</protein>
<dbReference type="EMBL" id="CP032125">
    <property type="protein sequence ID" value="AXX97462.1"/>
    <property type="molecule type" value="Genomic_DNA"/>
</dbReference>
<accession>A0A347UF34</accession>
<keyword evidence="1" id="KW-0732">Signal</keyword>
<dbReference type="OrthoDB" id="9999365at2"/>
<proteinExistence type="predicted"/>